<dbReference type="AlphaFoldDB" id="A0A6A5KMA1"/>
<evidence type="ECO:0000313" key="2">
    <source>
        <dbReference type="EMBL" id="KAF1838238.1"/>
    </source>
</evidence>
<dbReference type="InterPro" id="IPR029021">
    <property type="entry name" value="Prot-tyrosine_phosphatase-like"/>
</dbReference>
<dbReference type="Pfam" id="PF13350">
    <property type="entry name" value="Y_phosphatase3"/>
    <property type="match status" value="1"/>
</dbReference>
<dbReference type="InterPro" id="IPR016130">
    <property type="entry name" value="Tyr_Pase_AS"/>
</dbReference>
<reference evidence="2" key="1">
    <citation type="submission" date="2020-01" db="EMBL/GenBank/DDBJ databases">
        <authorList>
            <consortium name="DOE Joint Genome Institute"/>
            <person name="Haridas S."/>
            <person name="Albert R."/>
            <person name="Binder M."/>
            <person name="Bloem J."/>
            <person name="Labutti K."/>
            <person name="Salamov A."/>
            <person name="Andreopoulos B."/>
            <person name="Baker S.E."/>
            <person name="Barry K."/>
            <person name="Bills G."/>
            <person name="Bluhm B.H."/>
            <person name="Cannon C."/>
            <person name="Castanera R."/>
            <person name="Culley D.E."/>
            <person name="Daum C."/>
            <person name="Ezra D."/>
            <person name="Gonzalez J.B."/>
            <person name="Henrissat B."/>
            <person name="Kuo A."/>
            <person name="Liang C."/>
            <person name="Lipzen A."/>
            <person name="Lutzoni F."/>
            <person name="Magnuson J."/>
            <person name="Mondo S."/>
            <person name="Nolan M."/>
            <person name="Ohm R."/>
            <person name="Pangilinan J."/>
            <person name="Park H.-J."/>
            <person name="Ramirez L."/>
            <person name="Alfaro M."/>
            <person name="Sun H."/>
            <person name="Tritt A."/>
            <person name="Yoshinaga Y."/>
            <person name="Zwiers L.-H."/>
            <person name="Turgeon B.G."/>
            <person name="Goodwin S.B."/>
            <person name="Spatafora J.W."/>
            <person name="Crous P.W."/>
            <person name="Grigoriev I.V."/>
        </authorList>
    </citation>
    <scope>NUCLEOTIDE SEQUENCE</scope>
    <source>
        <strain evidence="2">P77</strain>
    </source>
</reference>
<organism evidence="2 3">
    <name type="scientific">Decorospora gaudefroyi</name>
    <dbReference type="NCBI Taxonomy" id="184978"/>
    <lineage>
        <taxon>Eukaryota</taxon>
        <taxon>Fungi</taxon>
        <taxon>Dikarya</taxon>
        <taxon>Ascomycota</taxon>
        <taxon>Pezizomycotina</taxon>
        <taxon>Dothideomycetes</taxon>
        <taxon>Pleosporomycetidae</taxon>
        <taxon>Pleosporales</taxon>
        <taxon>Pleosporineae</taxon>
        <taxon>Pleosporaceae</taxon>
        <taxon>Decorospora</taxon>
    </lineage>
</organism>
<dbReference type="SUPFAM" id="SSF52799">
    <property type="entry name" value="(Phosphotyrosine protein) phosphatases II"/>
    <property type="match status" value="1"/>
</dbReference>
<dbReference type="Gene3D" id="3.90.190.10">
    <property type="entry name" value="Protein tyrosine phosphatase superfamily"/>
    <property type="match status" value="1"/>
</dbReference>
<dbReference type="Proteomes" id="UP000800040">
    <property type="component" value="Unassembled WGS sequence"/>
</dbReference>
<protein>
    <recommendedName>
        <fullName evidence="1">Tyrosine specific protein phosphatases domain-containing protein</fullName>
    </recommendedName>
</protein>
<dbReference type="InterPro" id="IPR026893">
    <property type="entry name" value="Tyr/Ser_Pase_IphP-type"/>
</dbReference>
<dbReference type="PANTHER" id="PTHR31126">
    <property type="entry name" value="TYROSINE-PROTEIN PHOSPHATASE"/>
    <property type="match status" value="1"/>
</dbReference>
<accession>A0A6A5KMA1</accession>
<dbReference type="PANTHER" id="PTHR31126:SF1">
    <property type="entry name" value="TYROSINE SPECIFIC PROTEIN PHOSPHATASES DOMAIN-CONTAINING PROTEIN"/>
    <property type="match status" value="1"/>
</dbReference>
<dbReference type="OrthoDB" id="449382at2759"/>
<proteinExistence type="predicted"/>
<dbReference type="PROSITE" id="PS50056">
    <property type="entry name" value="TYR_PHOSPHATASE_2"/>
    <property type="match status" value="1"/>
</dbReference>
<feature type="non-terminal residue" evidence="2">
    <location>
        <position position="1"/>
    </location>
</feature>
<sequence length="289" mass="31936">LPSPPFHPIPNTLNLRTATHTLTSNHPPNTLLRPKILFRSGALTHANWHTLHASLGITHIFDLRSQPEIDKAGEPSCEKSAAGITRVWTPVFAATDYSPERVAGRYGMYLSEGNGDGGFVSAYRDILDNAGPAFGRILGHVASLAKDPSTTTETEPAGILVHCTAGKDRTGIFYALLFDFLDVPRQQIAREYHLSEQGLAPFREPGIERVRALPAFSEYVRRREEEEGGREMDEAEQRRAAERMLGAREESLMASLEMVDRVFGGAEAYFRGVCGVPREVLEGVRRVLV</sequence>
<gene>
    <name evidence="2" type="ORF">BDW02DRAFT_480813</name>
</gene>
<name>A0A6A5KMA1_9PLEO</name>
<dbReference type="PROSITE" id="PS00383">
    <property type="entry name" value="TYR_PHOSPHATASE_1"/>
    <property type="match status" value="1"/>
</dbReference>
<feature type="domain" description="Tyrosine specific protein phosphatases" evidence="1">
    <location>
        <begin position="135"/>
        <end position="176"/>
    </location>
</feature>
<feature type="non-terminal residue" evidence="2">
    <location>
        <position position="289"/>
    </location>
</feature>
<dbReference type="EMBL" id="ML975254">
    <property type="protein sequence ID" value="KAF1838238.1"/>
    <property type="molecule type" value="Genomic_DNA"/>
</dbReference>
<evidence type="ECO:0000313" key="3">
    <source>
        <dbReference type="Proteomes" id="UP000800040"/>
    </source>
</evidence>
<evidence type="ECO:0000259" key="1">
    <source>
        <dbReference type="PROSITE" id="PS50056"/>
    </source>
</evidence>
<dbReference type="GO" id="GO:0004721">
    <property type="term" value="F:phosphoprotein phosphatase activity"/>
    <property type="evidence" value="ECO:0007669"/>
    <property type="project" value="InterPro"/>
</dbReference>
<dbReference type="InterPro" id="IPR000387">
    <property type="entry name" value="Tyr_Pase_dom"/>
</dbReference>
<keyword evidence="3" id="KW-1185">Reference proteome</keyword>